<feature type="transmembrane region" description="Helical" evidence="1">
    <location>
        <begin position="214"/>
        <end position="240"/>
    </location>
</feature>
<sequence length="333" mass="37974">MTQQTLRQLLWRRYRAAFTTTLIVMLVAGIKAATDLVHSQSRLFTNTGYVASNSDITMLMVAFLATTILGWLVFAWDNHTDFNHYLFALPVTRRQIYRQKVRLLIETVVVGYIGMQVLFLGLLRLIKRPTAVYNLNWGTDLRYLISQLLFLVAMLMITATWGLILGQVVASALTTVIFIGSLIFLVEGASNIVADVFRVKLWRVAWLGNIDQSTWTGFSVFVVVSLIIIIGLIYLGRVAFEHLSLENMGDYLVFPKCRQLFLWLVIAYLTVAISFSSFGTLLLQLVTNNYSESVPWYQSTLMGPIVAYLTWSIGRWILYRPDHVSDAFKFKKI</sequence>
<feature type="transmembrane region" description="Helical" evidence="1">
    <location>
        <begin position="172"/>
        <end position="194"/>
    </location>
</feature>
<feature type="transmembrane region" description="Helical" evidence="1">
    <location>
        <begin position="56"/>
        <end position="76"/>
    </location>
</feature>
<dbReference type="Proteomes" id="UP001596282">
    <property type="component" value="Unassembled WGS sequence"/>
</dbReference>
<dbReference type="EMBL" id="JBHSSC010000045">
    <property type="protein sequence ID" value="MFC6182524.1"/>
    <property type="molecule type" value="Genomic_DNA"/>
</dbReference>
<keyword evidence="1" id="KW-1133">Transmembrane helix</keyword>
<accession>A0ABW1S507</accession>
<evidence type="ECO:0000313" key="2">
    <source>
        <dbReference type="EMBL" id="MFC6182524.1"/>
    </source>
</evidence>
<gene>
    <name evidence="2" type="ORF">ACFP5Y_14895</name>
</gene>
<feature type="transmembrane region" description="Helical" evidence="1">
    <location>
        <begin position="296"/>
        <end position="318"/>
    </location>
</feature>
<keyword evidence="1" id="KW-0812">Transmembrane</keyword>
<feature type="transmembrane region" description="Helical" evidence="1">
    <location>
        <begin position="143"/>
        <end position="165"/>
    </location>
</feature>
<keyword evidence="1" id="KW-0472">Membrane</keyword>
<feature type="transmembrane region" description="Helical" evidence="1">
    <location>
        <begin position="260"/>
        <end position="284"/>
    </location>
</feature>
<proteinExistence type="predicted"/>
<dbReference type="RefSeq" id="WP_137627238.1">
    <property type="nucleotide sequence ID" value="NZ_BJDJ01000001.1"/>
</dbReference>
<comment type="caution">
    <text evidence="2">The sequence shown here is derived from an EMBL/GenBank/DDBJ whole genome shotgun (WGS) entry which is preliminary data.</text>
</comment>
<organism evidence="2 3">
    <name type="scientific">Lactiplantibacillus daowaiensis</name>
    <dbReference type="NCBI Taxonomy" id="2559918"/>
    <lineage>
        <taxon>Bacteria</taxon>
        <taxon>Bacillati</taxon>
        <taxon>Bacillota</taxon>
        <taxon>Bacilli</taxon>
        <taxon>Lactobacillales</taxon>
        <taxon>Lactobacillaceae</taxon>
        <taxon>Lactiplantibacillus</taxon>
    </lineage>
</organism>
<feature type="transmembrane region" description="Helical" evidence="1">
    <location>
        <begin position="103"/>
        <end position="123"/>
    </location>
</feature>
<keyword evidence="3" id="KW-1185">Reference proteome</keyword>
<evidence type="ECO:0000313" key="3">
    <source>
        <dbReference type="Proteomes" id="UP001596282"/>
    </source>
</evidence>
<reference evidence="3" key="1">
    <citation type="journal article" date="2019" name="Int. J. Syst. Evol. Microbiol.">
        <title>The Global Catalogue of Microorganisms (GCM) 10K type strain sequencing project: providing services to taxonomists for standard genome sequencing and annotation.</title>
        <authorList>
            <consortium name="The Broad Institute Genomics Platform"/>
            <consortium name="The Broad Institute Genome Sequencing Center for Infectious Disease"/>
            <person name="Wu L."/>
            <person name="Ma J."/>
        </authorList>
    </citation>
    <scope>NUCLEOTIDE SEQUENCE [LARGE SCALE GENOMIC DNA]</scope>
    <source>
        <strain evidence="3">CCM 8933</strain>
    </source>
</reference>
<evidence type="ECO:0000256" key="1">
    <source>
        <dbReference type="SAM" id="Phobius"/>
    </source>
</evidence>
<name>A0ABW1S507_9LACO</name>
<protein>
    <submittedName>
        <fullName evidence="2">Acetoin ABC transporter permease</fullName>
    </submittedName>
</protein>